<reference evidence="2" key="2">
    <citation type="submission" date="2009-11" db="EMBL/GenBank/DDBJ databases">
        <title>The Genome Sequence of Allomyces macrogynus strain ATCC 38327.</title>
        <authorList>
            <consortium name="The Broad Institute Genome Sequencing Platform"/>
            <person name="Russ C."/>
            <person name="Cuomo C."/>
            <person name="Shea T."/>
            <person name="Young S.K."/>
            <person name="Zeng Q."/>
            <person name="Koehrsen M."/>
            <person name="Haas B."/>
            <person name="Borodovsky M."/>
            <person name="Guigo R."/>
            <person name="Alvarado L."/>
            <person name="Berlin A."/>
            <person name="Borenstein D."/>
            <person name="Chen Z."/>
            <person name="Engels R."/>
            <person name="Freedman E."/>
            <person name="Gellesch M."/>
            <person name="Goldberg J."/>
            <person name="Griggs A."/>
            <person name="Gujja S."/>
            <person name="Heiman D."/>
            <person name="Hepburn T."/>
            <person name="Howarth C."/>
            <person name="Jen D."/>
            <person name="Larson L."/>
            <person name="Lewis B."/>
            <person name="Mehta T."/>
            <person name="Park D."/>
            <person name="Pearson M."/>
            <person name="Roberts A."/>
            <person name="Saif S."/>
            <person name="Shenoy N."/>
            <person name="Sisk P."/>
            <person name="Stolte C."/>
            <person name="Sykes S."/>
            <person name="Walk T."/>
            <person name="White J."/>
            <person name="Yandava C."/>
            <person name="Burger G."/>
            <person name="Gray M.W."/>
            <person name="Holland P.W.H."/>
            <person name="King N."/>
            <person name="Lang F.B.F."/>
            <person name="Roger A.J."/>
            <person name="Ruiz-Trillo I."/>
            <person name="Lander E."/>
            <person name="Nusbaum C."/>
        </authorList>
    </citation>
    <scope>NUCLEOTIDE SEQUENCE [LARGE SCALE GENOMIC DNA]</scope>
    <source>
        <strain evidence="2">ATCC 38327</strain>
    </source>
</reference>
<dbReference type="EMBL" id="GG745329">
    <property type="protein sequence ID" value="KNE55700.1"/>
    <property type="molecule type" value="Genomic_DNA"/>
</dbReference>
<protein>
    <submittedName>
        <fullName evidence="1">Uncharacterized protein</fullName>
    </submittedName>
</protein>
<proteinExistence type="predicted"/>
<dbReference type="OrthoDB" id="10254930at2759"/>
<gene>
    <name evidence="1" type="ORF">AMAG_17809</name>
</gene>
<evidence type="ECO:0000313" key="2">
    <source>
        <dbReference type="Proteomes" id="UP000054350"/>
    </source>
</evidence>
<keyword evidence="2" id="KW-1185">Reference proteome</keyword>
<sequence>MVHPPPSMISATTLGIPTPRLECMPDVVIDRIAELLLSRTTQERHADKLVTQCSLHYEVGQLALMHLALAAPSLFAPCLRAVIRNATRFRTEPIRCWTSATVPLMPKQIGHCVWAILRESEETNGRAWSLVLPLRARDRSCVGPSVKETLQVKMQERPTGAPMTSIGVADLTVDADAHWSLLPVRFDQLQYYELCQLANVVPTRCRELVVLRSFDSTIFPASLAKLRLEQGVLPSNPVVIQRALQEVPKLRSLELVDVSLPEEKGAALATLAAHIPTSVTALKVVGGPTVFTDAFVSTLAGRIQASLAGIKLLDLQGCSPARLAPMVAALPRVGMRELRVLVEIKGEQDMVACTTSLAQAWPTSVDCLHLTLTNSMWPQQVVSAIERIPTLVARLPLAAQSLHVLLAFLSLDVSMFRQIPLAPTLTQLTLHGSRNNVNMVGLERLMTRLPSSLVDLSLISWSFGGTTTAAGIGWSLPQQLEALRLFSCELTDADLAEFELPASLRYLDLESNKLSAVLVKLWPVHLQTLVLKGTAVTDMQLEWIASLPTSLRVLNVDHTAVRDQFANALLQRMPAPRKTSRMTLHIAETKVSESAKIQLSAKFNVFDVKS</sequence>
<organism evidence="1 2">
    <name type="scientific">Allomyces macrogynus (strain ATCC 38327)</name>
    <name type="common">Allomyces javanicus var. macrogynus</name>
    <dbReference type="NCBI Taxonomy" id="578462"/>
    <lineage>
        <taxon>Eukaryota</taxon>
        <taxon>Fungi</taxon>
        <taxon>Fungi incertae sedis</taxon>
        <taxon>Blastocladiomycota</taxon>
        <taxon>Blastocladiomycetes</taxon>
        <taxon>Blastocladiales</taxon>
        <taxon>Blastocladiaceae</taxon>
        <taxon>Allomyces</taxon>
    </lineage>
</organism>
<dbReference type="SUPFAM" id="SSF52047">
    <property type="entry name" value="RNI-like"/>
    <property type="match status" value="1"/>
</dbReference>
<name>A0A0L0RZX4_ALLM3</name>
<dbReference type="Gene3D" id="3.80.10.10">
    <property type="entry name" value="Ribonuclease Inhibitor"/>
    <property type="match status" value="1"/>
</dbReference>
<accession>A0A0L0RZX4</accession>
<dbReference type="VEuPathDB" id="FungiDB:AMAG_17809"/>
<dbReference type="AlphaFoldDB" id="A0A0L0RZX4"/>
<dbReference type="InterPro" id="IPR032675">
    <property type="entry name" value="LRR_dom_sf"/>
</dbReference>
<evidence type="ECO:0000313" key="1">
    <source>
        <dbReference type="EMBL" id="KNE55700.1"/>
    </source>
</evidence>
<dbReference type="Proteomes" id="UP000054350">
    <property type="component" value="Unassembled WGS sequence"/>
</dbReference>
<reference evidence="1 2" key="1">
    <citation type="submission" date="2009-11" db="EMBL/GenBank/DDBJ databases">
        <title>Annotation of Allomyces macrogynus ATCC 38327.</title>
        <authorList>
            <consortium name="The Broad Institute Genome Sequencing Platform"/>
            <person name="Russ C."/>
            <person name="Cuomo C."/>
            <person name="Burger G."/>
            <person name="Gray M.W."/>
            <person name="Holland P.W.H."/>
            <person name="King N."/>
            <person name="Lang F.B.F."/>
            <person name="Roger A.J."/>
            <person name="Ruiz-Trillo I."/>
            <person name="Young S.K."/>
            <person name="Zeng Q."/>
            <person name="Gargeya S."/>
            <person name="Fitzgerald M."/>
            <person name="Haas B."/>
            <person name="Abouelleil A."/>
            <person name="Alvarado L."/>
            <person name="Arachchi H.M."/>
            <person name="Berlin A."/>
            <person name="Chapman S.B."/>
            <person name="Gearin G."/>
            <person name="Goldberg J."/>
            <person name="Griggs A."/>
            <person name="Gujja S."/>
            <person name="Hansen M."/>
            <person name="Heiman D."/>
            <person name="Howarth C."/>
            <person name="Larimer J."/>
            <person name="Lui A."/>
            <person name="MacDonald P.J.P."/>
            <person name="McCowen C."/>
            <person name="Montmayeur A."/>
            <person name="Murphy C."/>
            <person name="Neiman D."/>
            <person name="Pearson M."/>
            <person name="Priest M."/>
            <person name="Roberts A."/>
            <person name="Saif S."/>
            <person name="Shea T."/>
            <person name="Sisk P."/>
            <person name="Stolte C."/>
            <person name="Sykes S."/>
            <person name="Wortman J."/>
            <person name="Nusbaum C."/>
            <person name="Birren B."/>
        </authorList>
    </citation>
    <scope>NUCLEOTIDE SEQUENCE [LARGE SCALE GENOMIC DNA]</scope>
    <source>
        <strain evidence="1 2">ATCC 38327</strain>
    </source>
</reference>